<evidence type="ECO:0000256" key="1">
    <source>
        <dbReference type="SAM" id="Phobius"/>
    </source>
</evidence>
<dbReference type="KEGG" id="nia:A8C56_03275"/>
<proteinExistence type="predicted"/>
<keyword evidence="1" id="KW-0812">Transmembrane</keyword>
<keyword evidence="1" id="KW-0472">Membrane</keyword>
<accession>A0A1A9IAG5</accession>
<dbReference type="InterPro" id="IPR024294">
    <property type="entry name" value="DUF3810"/>
</dbReference>
<feature type="transmembrane region" description="Helical" evidence="1">
    <location>
        <begin position="52"/>
        <end position="76"/>
    </location>
</feature>
<organism evidence="2 3">
    <name type="scientific">Niabella ginsenosidivorans</name>
    <dbReference type="NCBI Taxonomy" id="1176587"/>
    <lineage>
        <taxon>Bacteria</taxon>
        <taxon>Pseudomonadati</taxon>
        <taxon>Bacteroidota</taxon>
        <taxon>Chitinophagia</taxon>
        <taxon>Chitinophagales</taxon>
        <taxon>Chitinophagaceae</taxon>
        <taxon>Niabella</taxon>
    </lineage>
</organism>
<dbReference type="AlphaFoldDB" id="A0A1A9IAG5"/>
<sequence>MKLIRFVRKHRAWVIIAVLAVVIKVVSFFPDVVEKYYAHGVYIFISRLLRFLFGWLPFSIGDIVYAGVITGLIIYIVRVIKRLFKKKAHLIRWKKYLAACLFTILCIYVIFYSFWGLNYSRQSIEEQFGLNTKNITARDLDTLAQLLHDRINREASEMSLAGRDSLLDNDFLFKQSQDAYRLAQQQYPFLNSRPASVKSSLFGELMNYSGLQGYYNPFSGEAQVNTTIPVFLLPSIVTHEMGHQVGYAKESEANFLSFLTSHTYPSVHFRYSTDFVMYAYAVNELYLYDSMKVKAYDSTLHPRVKRDFQTYREFYRKYENRIEPVIHWIYGNYLRANNQPSGNRSYDEVVIWLIGWYRKYGRAAI</sequence>
<keyword evidence="1" id="KW-1133">Transmembrane helix</keyword>
<keyword evidence="3" id="KW-1185">Reference proteome</keyword>
<dbReference type="STRING" id="1176587.A8C56_03275"/>
<dbReference type="EMBL" id="CP015772">
    <property type="protein sequence ID" value="ANH83671.1"/>
    <property type="molecule type" value="Genomic_DNA"/>
</dbReference>
<dbReference type="Proteomes" id="UP000077667">
    <property type="component" value="Chromosome"/>
</dbReference>
<reference evidence="2 3" key="1">
    <citation type="submission" date="2016-05" db="EMBL/GenBank/DDBJ databases">
        <title>Niabella ginsenosidivorans BS26 whole genome sequencing.</title>
        <authorList>
            <person name="Im W.T."/>
            <person name="Siddiqi M.Z."/>
        </authorList>
    </citation>
    <scope>NUCLEOTIDE SEQUENCE [LARGE SCALE GENOMIC DNA]</scope>
    <source>
        <strain evidence="2 3">BS26</strain>
    </source>
</reference>
<evidence type="ECO:0008006" key="4">
    <source>
        <dbReference type="Google" id="ProtNLM"/>
    </source>
</evidence>
<evidence type="ECO:0000313" key="2">
    <source>
        <dbReference type="EMBL" id="ANH83671.1"/>
    </source>
</evidence>
<name>A0A1A9IAG5_9BACT</name>
<feature type="transmembrane region" description="Helical" evidence="1">
    <location>
        <begin position="12"/>
        <end position="32"/>
    </location>
</feature>
<feature type="transmembrane region" description="Helical" evidence="1">
    <location>
        <begin position="96"/>
        <end position="115"/>
    </location>
</feature>
<evidence type="ECO:0000313" key="3">
    <source>
        <dbReference type="Proteomes" id="UP000077667"/>
    </source>
</evidence>
<protein>
    <recommendedName>
        <fullName evidence="4">DUF3810 domain-containing protein</fullName>
    </recommendedName>
</protein>
<dbReference type="Pfam" id="PF12725">
    <property type="entry name" value="DUF3810"/>
    <property type="match status" value="1"/>
</dbReference>
<gene>
    <name evidence="2" type="ORF">A8C56_03275</name>
</gene>
<dbReference type="OrthoDB" id="1048788at2"/>